<sequence length="235" mass="24389">MSAKAATQVTLLGSTGLVGSSALRYMLSSSNYAYSLTTITRSTPHTVSCANASTTHSNRAVSDIAEAVKGSVGSPGGVYITALGTTRRKAGGVAAQRAIDVDLNKQLAAKAREDGSTYVILVSSAGADAKSSGAYPQMKGELEESIKGMGFEKTVILRPGFLLGDRPGISMGEAFGQKLFYGFRRVGLPVKGVCIDSDDVGAAIAYLVHHPPTESVSTIVNTEIAALAQQWRGDA</sequence>
<comment type="subcellular location">
    <subcellularLocation>
        <location evidence="1">Mitochondrion outer membrane</location>
        <topology evidence="1">Peripheral membrane protein</topology>
    </subcellularLocation>
</comment>
<evidence type="ECO:0000313" key="5">
    <source>
        <dbReference type="Proteomes" id="UP001164286"/>
    </source>
</evidence>
<dbReference type="EMBL" id="JAKWFO010000003">
    <property type="protein sequence ID" value="KAI9637901.1"/>
    <property type="molecule type" value="Genomic_DNA"/>
</dbReference>
<evidence type="ECO:0000259" key="3">
    <source>
        <dbReference type="Pfam" id="PF13460"/>
    </source>
</evidence>
<dbReference type="PANTHER" id="PTHR14097">
    <property type="entry name" value="OXIDOREDUCTASE HTATIP2"/>
    <property type="match status" value="1"/>
</dbReference>
<comment type="similarity">
    <text evidence="2">Belongs to the FMP52 family.</text>
</comment>
<evidence type="ECO:0000256" key="1">
    <source>
        <dbReference type="ARBA" id="ARBA00004450"/>
    </source>
</evidence>
<accession>A0AA38HFA8</accession>
<dbReference type="Gene3D" id="3.40.50.720">
    <property type="entry name" value="NAD(P)-binding Rossmann-like Domain"/>
    <property type="match status" value="1"/>
</dbReference>
<dbReference type="Proteomes" id="UP001164286">
    <property type="component" value="Unassembled WGS sequence"/>
</dbReference>
<proteinExistence type="inferred from homology"/>
<protein>
    <submittedName>
        <fullName evidence="4">Endoplasmic reticulum protein</fullName>
    </submittedName>
</protein>
<dbReference type="Pfam" id="PF13460">
    <property type="entry name" value="NAD_binding_10"/>
    <property type="match status" value="1"/>
</dbReference>
<name>A0AA38HFA8_9TREE</name>
<keyword evidence="5" id="KW-1185">Reference proteome</keyword>
<feature type="domain" description="NAD(P)-binding" evidence="3">
    <location>
        <begin position="13"/>
        <end position="211"/>
    </location>
</feature>
<dbReference type="PANTHER" id="PTHR14097:SF7">
    <property type="entry name" value="OXIDOREDUCTASE HTATIP2"/>
    <property type="match status" value="1"/>
</dbReference>
<comment type="caution">
    <text evidence="4">The sequence shown here is derived from an EMBL/GenBank/DDBJ whole genome shotgun (WGS) entry which is preliminary data.</text>
</comment>
<dbReference type="GO" id="GO:0005741">
    <property type="term" value="C:mitochondrial outer membrane"/>
    <property type="evidence" value="ECO:0007669"/>
    <property type="project" value="UniProtKB-SubCell"/>
</dbReference>
<dbReference type="RefSeq" id="XP_052947678.1">
    <property type="nucleotide sequence ID" value="XM_053091916.1"/>
</dbReference>
<dbReference type="AlphaFoldDB" id="A0AA38HFA8"/>
<dbReference type="GeneID" id="77731121"/>
<evidence type="ECO:0000256" key="2">
    <source>
        <dbReference type="ARBA" id="ARBA00006617"/>
    </source>
</evidence>
<dbReference type="SUPFAM" id="SSF51735">
    <property type="entry name" value="NAD(P)-binding Rossmann-fold domains"/>
    <property type="match status" value="1"/>
</dbReference>
<dbReference type="GO" id="GO:0051170">
    <property type="term" value="P:import into nucleus"/>
    <property type="evidence" value="ECO:0007669"/>
    <property type="project" value="TreeGrafter"/>
</dbReference>
<dbReference type="InterPro" id="IPR016040">
    <property type="entry name" value="NAD(P)-bd_dom"/>
</dbReference>
<organism evidence="4 5">
    <name type="scientific">Dioszegia hungarica</name>
    <dbReference type="NCBI Taxonomy" id="4972"/>
    <lineage>
        <taxon>Eukaryota</taxon>
        <taxon>Fungi</taxon>
        <taxon>Dikarya</taxon>
        <taxon>Basidiomycota</taxon>
        <taxon>Agaricomycotina</taxon>
        <taxon>Tremellomycetes</taxon>
        <taxon>Tremellales</taxon>
        <taxon>Bulleribasidiaceae</taxon>
        <taxon>Dioszegia</taxon>
    </lineage>
</organism>
<evidence type="ECO:0000313" key="4">
    <source>
        <dbReference type="EMBL" id="KAI9637901.1"/>
    </source>
</evidence>
<gene>
    <name evidence="4" type="ORF">MKK02DRAFT_42280</name>
</gene>
<dbReference type="InterPro" id="IPR036291">
    <property type="entry name" value="NAD(P)-bd_dom_sf"/>
</dbReference>
<reference evidence="4" key="1">
    <citation type="journal article" date="2022" name="G3 (Bethesda)">
        <title>High quality genome of the basidiomycete yeast Dioszegia hungarica PDD-24b-2 isolated from cloud water.</title>
        <authorList>
            <person name="Jarrige D."/>
            <person name="Haridas S."/>
            <person name="Bleykasten-Grosshans C."/>
            <person name="Joly M."/>
            <person name="Nadalig T."/>
            <person name="Sancelme M."/>
            <person name="Vuilleumier S."/>
            <person name="Grigoriev I.V."/>
            <person name="Amato P."/>
            <person name="Bringel F."/>
        </authorList>
    </citation>
    <scope>NUCLEOTIDE SEQUENCE</scope>
    <source>
        <strain evidence="4">PDD-24b-2</strain>
    </source>
</reference>